<name>A0A317UTC4_ASPEC</name>
<feature type="region of interest" description="Disordered" evidence="1">
    <location>
        <begin position="1"/>
        <end position="22"/>
    </location>
</feature>
<proteinExistence type="predicted"/>
<gene>
    <name evidence="2" type="ORF">BO83DRAFT_151867</name>
</gene>
<dbReference type="EMBL" id="MSFU01000034">
    <property type="protein sequence ID" value="PWY63767.1"/>
    <property type="molecule type" value="Genomic_DNA"/>
</dbReference>
<comment type="caution">
    <text evidence="2">The sequence shown here is derived from an EMBL/GenBank/DDBJ whole genome shotgun (WGS) entry which is preliminary data.</text>
</comment>
<dbReference type="AlphaFoldDB" id="A0A317UTC4"/>
<dbReference type="Proteomes" id="UP000246171">
    <property type="component" value="Unassembled WGS sequence"/>
</dbReference>
<organism evidence="2 3">
    <name type="scientific">Aspergillus eucalypticola (strain CBS 122712 / IBT 29274)</name>
    <dbReference type="NCBI Taxonomy" id="1448314"/>
    <lineage>
        <taxon>Eukaryota</taxon>
        <taxon>Fungi</taxon>
        <taxon>Dikarya</taxon>
        <taxon>Ascomycota</taxon>
        <taxon>Pezizomycotina</taxon>
        <taxon>Eurotiomycetes</taxon>
        <taxon>Eurotiomycetidae</taxon>
        <taxon>Eurotiales</taxon>
        <taxon>Aspergillaceae</taxon>
        <taxon>Aspergillus</taxon>
        <taxon>Aspergillus subgen. Circumdati</taxon>
    </lineage>
</organism>
<dbReference type="RefSeq" id="XP_025383414.1">
    <property type="nucleotide sequence ID" value="XM_025526240.1"/>
</dbReference>
<sequence>MKRRSGGDPAWGSSIRGIPSSPFHPHYYVLAPSILISSRSIRSGLLERVPREPCSSIHYMLILICIHAYHDVT</sequence>
<reference evidence="2" key="1">
    <citation type="submission" date="2016-12" db="EMBL/GenBank/DDBJ databases">
        <title>The genomes of Aspergillus section Nigri reveals drivers in fungal speciation.</title>
        <authorList>
            <consortium name="DOE Joint Genome Institute"/>
            <person name="Vesth T.C."/>
            <person name="Nybo J."/>
            <person name="Theobald S."/>
            <person name="Brandl J."/>
            <person name="Frisvad J.C."/>
            <person name="Nielsen K.F."/>
            <person name="Lyhne E.K."/>
            <person name="Kogle M.E."/>
            <person name="Kuo A."/>
            <person name="Riley R."/>
            <person name="Clum A."/>
            <person name="Nolan M."/>
            <person name="Lipzen A."/>
            <person name="Salamov A."/>
            <person name="Henrissat B."/>
            <person name="Wiebenga A."/>
            <person name="De vries R.P."/>
            <person name="Grigoriev I.V."/>
            <person name="Mortensen U.H."/>
            <person name="Andersen M.R."/>
            <person name="Baker S.E."/>
        </authorList>
    </citation>
    <scope>NUCLEOTIDE SEQUENCE</scope>
    <source>
        <strain evidence="2">CBS 122712</strain>
    </source>
</reference>
<accession>A0A317UTC4</accession>
<dbReference type="GeneID" id="37048202"/>
<evidence type="ECO:0000256" key="1">
    <source>
        <dbReference type="SAM" id="MobiDB-lite"/>
    </source>
</evidence>
<protein>
    <submittedName>
        <fullName evidence="2">Uncharacterized protein</fullName>
    </submittedName>
</protein>
<evidence type="ECO:0000313" key="2">
    <source>
        <dbReference type="EMBL" id="PWY63767.1"/>
    </source>
</evidence>
<evidence type="ECO:0000313" key="3">
    <source>
        <dbReference type="Proteomes" id="UP000246171"/>
    </source>
</evidence>
<dbReference type="VEuPathDB" id="FungiDB:BO83DRAFT_151867"/>
<keyword evidence="3" id="KW-1185">Reference proteome</keyword>